<accession>A0A4U7B7A5</accession>
<gene>
    <name evidence="2" type="ORF">C1H76_2452</name>
</gene>
<proteinExistence type="predicted"/>
<keyword evidence="1" id="KW-0732">Signal</keyword>
<evidence type="ECO:0000313" key="2">
    <source>
        <dbReference type="EMBL" id="TKX25220.1"/>
    </source>
</evidence>
<protein>
    <submittedName>
        <fullName evidence="2">Uncharacterized protein</fullName>
    </submittedName>
</protein>
<dbReference type="Proteomes" id="UP000308133">
    <property type="component" value="Unassembled WGS sequence"/>
</dbReference>
<evidence type="ECO:0000256" key="1">
    <source>
        <dbReference type="SAM" id="SignalP"/>
    </source>
</evidence>
<evidence type="ECO:0000313" key="3">
    <source>
        <dbReference type="Proteomes" id="UP000308133"/>
    </source>
</evidence>
<feature type="chain" id="PRO_5020554929" evidence="1">
    <location>
        <begin position="20"/>
        <end position="157"/>
    </location>
</feature>
<organism evidence="2 3">
    <name type="scientific">Elsinoe australis</name>
    <dbReference type="NCBI Taxonomy" id="40998"/>
    <lineage>
        <taxon>Eukaryota</taxon>
        <taxon>Fungi</taxon>
        <taxon>Dikarya</taxon>
        <taxon>Ascomycota</taxon>
        <taxon>Pezizomycotina</taxon>
        <taxon>Dothideomycetes</taxon>
        <taxon>Dothideomycetidae</taxon>
        <taxon>Myriangiales</taxon>
        <taxon>Elsinoaceae</taxon>
        <taxon>Elsinoe</taxon>
    </lineage>
</organism>
<name>A0A4U7B7A5_9PEZI</name>
<comment type="caution">
    <text evidence="2">The sequence shown here is derived from an EMBL/GenBank/DDBJ whole genome shotgun (WGS) entry which is preliminary data.</text>
</comment>
<dbReference type="AlphaFoldDB" id="A0A4U7B7A5"/>
<reference evidence="2 3" key="1">
    <citation type="submission" date="2018-02" db="EMBL/GenBank/DDBJ databases">
        <title>Draft genome sequences of Elsinoe sp., causing black scab on jojoba.</title>
        <authorList>
            <person name="Stodart B."/>
            <person name="Jeffress S."/>
            <person name="Ash G."/>
            <person name="Arun Chinnappa K."/>
        </authorList>
    </citation>
    <scope>NUCLEOTIDE SEQUENCE [LARGE SCALE GENOMIC DNA]</scope>
    <source>
        <strain evidence="2 3">Hillstone_2</strain>
    </source>
</reference>
<sequence length="157" mass="17520">MKTSFLLLASTLLSAFAFAQPIEDSDLASVDDATYFSSLVKRQGQCLTRPRRQAPPTAQSRTINFLNPEPFAVEGVQVTPTRIRRGRYRVHFTTSLANIQRRTIFFFPPSPARTTTGGELDVVSMARGCTDTEITYDYDNPDGSEDSVFDVWVLNTS</sequence>
<feature type="signal peptide" evidence="1">
    <location>
        <begin position="1"/>
        <end position="19"/>
    </location>
</feature>
<dbReference type="EMBL" id="PTQR01000030">
    <property type="protein sequence ID" value="TKX25220.1"/>
    <property type="molecule type" value="Genomic_DNA"/>
</dbReference>